<evidence type="ECO:0000256" key="2">
    <source>
        <dbReference type="ARBA" id="ARBA00009387"/>
    </source>
</evidence>
<evidence type="ECO:0000256" key="3">
    <source>
        <dbReference type="ARBA" id="ARBA00022729"/>
    </source>
</evidence>
<comment type="similarity">
    <text evidence="1">Belongs to the transglycosylase Slt family.</text>
</comment>
<proteinExistence type="inferred from homology"/>
<dbReference type="CDD" id="cd13401">
    <property type="entry name" value="Slt70-like"/>
    <property type="match status" value="1"/>
</dbReference>
<dbReference type="Pfam" id="PF01464">
    <property type="entry name" value="SLT"/>
    <property type="match status" value="1"/>
</dbReference>
<dbReference type="SUPFAM" id="SSF53955">
    <property type="entry name" value="Lysozyme-like"/>
    <property type="match status" value="1"/>
</dbReference>
<dbReference type="GO" id="GO:0004553">
    <property type="term" value="F:hydrolase activity, hydrolyzing O-glycosyl compounds"/>
    <property type="evidence" value="ECO:0007669"/>
    <property type="project" value="InterPro"/>
</dbReference>
<feature type="compositionally biased region" description="Pro residues" evidence="4">
    <location>
        <begin position="660"/>
        <end position="669"/>
    </location>
</feature>
<sequence length="669" mass="73038">MPAPDTITADEAHRVAIEALKRALTLAGREDWVFARAEAKAAGPVAVDIIEWHRLRAGAGTFDDYRAFATRHADWPGMDLLRRRAESTLTEAPAAKVVAWFAGAMPQTGQGALTLIAALQSEGRHAEARQTARNVWRSLKLTEAEETAFLARYGDLVAPYHADRAQAMLDRGETAQAQRLVPLLQPGPGALTSARIALQRRMGGVDRLINEIPEGMRNSAGLDRDRTVWRWRNSMEDGAADILLDRSTDAQNLGDPAIWATVRGQLARFYLRKGDPRLAYKIAARHRMQPGGGDWADLEWLAGYAALKLGDAPVALEHFTRVADHVRSPISTARAAYWQGRALEVIGRVGEAREAFRQGARWQTAYYGLLSAERLDLPLDPAFSQPTVLPDWHDAAFTLSDVHQAALMLHEAGAQDLARRFLLHLEESQPADQIPPMAALAEDWDDAYLALSLAKRAANAGDVLVSAYYPIPALTTDDLGVPEELALSIARRESEFDHTVVSHAGARGLMQLMPGTAQLMAPVIGEPYEAARLTSDPTYNARLGGAYLAKLRAEFGTSPVLVAAGYNAGPGRSRRWIAEQGDPRLPDVDVVDWVEMIPFTETRNYVMRVAESLPVYRARLGQPDQGPVRFTEELRGTPPAVEADTQPPPETVIPTGAPAPQAPISPSAP</sequence>
<dbReference type="EMBL" id="SAUW01000013">
    <property type="protein sequence ID" value="RWR10002.1"/>
    <property type="molecule type" value="Genomic_DNA"/>
</dbReference>
<evidence type="ECO:0000256" key="4">
    <source>
        <dbReference type="SAM" id="MobiDB-lite"/>
    </source>
</evidence>
<feature type="region of interest" description="Disordered" evidence="4">
    <location>
        <begin position="621"/>
        <end position="669"/>
    </location>
</feature>
<evidence type="ECO:0000256" key="1">
    <source>
        <dbReference type="ARBA" id="ARBA00007734"/>
    </source>
</evidence>
<gene>
    <name evidence="6" type="ORF">D2T33_13495</name>
</gene>
<keyword evidence="3" id="KW-0732">Signal</keyword>
<dbReference type="GO" id="GO:0042597">
    <property type="term" value="C:periplasmic space"/>
    <property type="evidence" value="ECO:0007669"/>
    <property type="project" value="InterPro"/>
</dbReference>
<dbReference type="InterPro" id="IPR023346">
    <property type="entry name" value="Lysozyme-like_dom_sf"/>
</dbReference>
<dbReference type="Gene3D" id="1.10.530.10">
    <property type="match status" value="1"/>
</dbReference>
<feature type="domain" description="Transglycosylase SLT" evidence="5">
    <location>
        <begin position="479"/>
        <end position="582"/>
    </location>
</feature>
<dbReference type="AlphaFoldDB" id="A0A443IS61"/>
<dbReference type="InterPro" id="IPR008939">
    <property type="entry name" value="Lytic_TGlycosylase_superhlx_U"/>
</dbReference>
<dbReference type="PANTHER" id="PTHR37423:SF2">
    <property type="entry name" value="MEMBRANE-BOUND LYTIC MUREIN TRANSGLYCOSYLASE C"/>
    <property type="match status" value="1"/>
</dbReference>
<evidence type="ECO:0000313" key="6">
    <source>
        <dbReference type="EMBL" id="RWR10002.1"/>
    </source>
</evidence>
<dbReference type="RefSeq" id="WP_128270110.1">
    <property type="nucleotide sequence ID" value="NZ_SAUW01000013.1"/>
</dbReference>
<organism evidence="6 7">
    <name type="scientific">Paenirhodobacter populi</name>
    <dbReference type="NCBI Taxonomy" id="2306993"/>
    <lineage>
        <taxon>Bacteria</taxon>
        <taxon>Pseudomonadati</taxon>
        <taxon>Pseudomonadota</taxon>
        <taxon>Alphaproteobacteria</taxon>
        <taxon>Rhodobacterales</taxon>
        <taxon>Rhodobacter group</taxon>
        <taxon>Paenirhodobacter</taxon>
    </lineage>
</organism>
<accession>A0A443IS61</accession>
<protein>
    <submittedName>
        <fullName evidence="6">Lytic transglycosylase domain-containing protein</fullName>
    </submittedName>
</protein>
<dbReference type="PANTHER" id="PTHR37423">
    <property type="entry name" value="SOLUBLE LYTIC MUREIN TRANSGLYCOSYLASE-RELATED"/>
    <property type="match status" value="1"/>
</dbReference>
<reference evidence="6 7" key="2">
    <citation type="submission" date="2019-01" db="EMBL/GenBank/DDBJ databases">
        <authorList>
            <person name="Li Y."/>
        </authorList>
    </citation>
    <scope>NUCLEOTIDE SEQUENCE [LARGE SCALE GENOMIC DNA]</scope>
    <source>
        <strain evidence="6 7">2D-5</strain>
    </source>
</reference>
<name>A0A443IS61_9RHOB</name>
<dbReference type="Gene3D" id="1.25.20.10">
    <property type="entry name" value="Bacterial muramidases"/>
    <property type="match status" value="1"/>
</dbReference>
<comment type="caution">
    <text evidence="6">The sequence shown here is derived from an EMBL/GenBank/DDBJ whole genome shotgun (WGS) entry which is preliminary data.</text>
</comment>
<keyword evidence="7" id="KW-1185">Reference proteome</keyword>
<evidence type="ECO:0000313" key="7">
    <source>
        <dbReference type="Proteomes" id="UP000285710"/>
    </source>
</evidence>
<dbReference type="Proteomes" id="UP000285710">
    <property type="component" value="Unassembled WGS sequence"/>
</dbReference>
<comment type="similarity">
    <text evidence="2">Belongs to the virb1 family.</text>
</comment>
<dbReference type="SUPFAM" id="SSF48435">
    <property type="entry name" value="Bacterial muramidases"/>
    <property type="match status" value="1"/>
</dbReference>
<reference evidence="6 7" key="1">
    <citation type="submission" date="2019-01" db="EMBL/GenBank/DDBJ databases">
        <title>Sinorhodobacter populi sp. nov. isolated from the symptomatic bark tissue of Populus euramericana canker.</title>
        <authorList>
            <person name="Xu G."/>
        </authorList>
    </citation>
    <scope>NUCLEOTIDE SEQUENCE [LARGE SCALE GENOMIC DNA]</scope>
    <source>
        <strain evidence="6 7">2D-5</strain>
    </source>
</reference>
<dbReference type="InterPro" id="IPR008258">
    <property type="entry name" value="Transglycosylase_SLT_dom_1"/>
</dbReference>
<evidence type="ECO:0000259" key="5">
    <source>
        <dbReference type="Pfam" id="PF01464"/>
    </source>
</evidence>